<dbReference type="AlphaFoldDB" id="A0AAV6HXH6"/>
<dbReference type="EMBL" id="JACTNZ010000012">
    <property type="protein sequence ID" value="KAG5521131.1"/>
    <property type="molecule type" value="Genomic_DNA"/>
</dbReference>
<organism evidence="1 2">
    <name type="scientific">Rhododendron griersonianum</name>
    <dbReference type="NCBI Taxonomy" id="479676"/>
    <lineage>
        <taxon>Eukaryota</taxon>
        <taxon>Viridiplantae</taxon>
        <taxon>Streptophyta</taxon>
        <taxon>Embryophyta</taxon>
        <taxon>Tracheophyta</taxon>
        <taxon>Spermatophyta</taxon>
        <taxon>Magnoliopsida</taxon>
        <taxon>eudicotyledons</taxon>
        <taxon>Gunneridae</taxon>
        <taxon>Pentapetalae</taxon>
        <taxon>asterids</taxon>
        <taxon>Ericales</taxon>
        <taxon>Ericaceae</taxon>
        <taxon>Ericoideae</taxon>
        <taxon>Rhodoreae</taxon>
        <taxon>Rhododendron</taxon>
    </lineage>
</organism>
<evidence type="ECO:0000313" key="2">
    <source>
        <dbReference type="Proteomes" id="UP000823749"/>
    </source>
</evidence>
<protein>
    <recommendedName>
        <fullName evidence="3">Helitron helicase-like domain-containing protein</fullName>
    </recommendedName>
</protein>
<gene>
    <name evidence="1" type="ORF">RHGRI_033625</name>
</gene>
<dbReference type="Proteomes" id="UP000823749">
    <property type="component" value="Chromosome 12"/>
</dbReference>
<accession>A0AAV6HXH6</accession>
<reference evidence="1" key="1">
    <citation type="submission" date="2020-08" db="EMBL/GenBank/DDBJ databases">
        <title>Plant Genome Project.</title>
        <authorList>
            <person name="Zhang R.-G."/>
        </authorList>
    </citation>
    <scope>NUCLEOTIDE SEQUENCE</scope>
    <source>
        <strain evidence="1">WSP0</strain>
        <tissue evidence="1">Leaf</tissue>
    </source>
</reference>
<evidence type="ECO:0008006" key="3">
    <source>
        <dbReference type="Google" id="ProtNLM"/>
    </source>
</evidence>
<proteinExistence type="predicted"/>
<dbReference type="PANTHER" id="PTHR10492:SF94">
    <property type="entry name" value="ATP-DEPENDENT DNA HELICASE"/>
    <property type="match status" value="1"/>
</dbReference>
<dbReference type="PANTHER" id="PTHR10492">
    <property type="match status" value="1"/>
</dbReference>
<sequence>MFNCHINVEVCSTIKAVKYLYKYIYKGHDKVIYRLVTTPEDENVDEIRQFHDARGISPPEAMWRIYRTMLTQFFWMNANHPKAKQQKLLYLNFPEEYVWDTKTRTWHERKDREVIGRIVTANPKEGERYYLRMLLVHIPSPTSYAYLQTVDGVTYQSFRDAMAAHGLLKTDDSNEKCVEEACAYQMPISLRQLFCTILVYCAPMNPTELFLKFEAYMIEDYLAIQRKNLHGNSYFRHSICNYNQWGRIYMISNYPTFLLLLTTHQFAEKFKTKPIFTSLKKICSAQGY</sequence>
<keyword evidence="2" id="KW-1185">Reference proteome</keyword>
<name>A0AAV6HXH6_9ERIC</name>
<evidence type="ECO:0000313" key="1">
    <source>
        <dbReference type="EMBL" id="KAG5521131.1"/>
    </source>
</evidence>
<comment type="caution">
    <text evidence="1">The sequence shown here is derived from an EMBL/GenBank/DDBJ whole genome shotgun (WGS) entry which is preliminary data.</text>
</comment>